<dbReference type="Pfam" id="PF13578">
    <property type="entry name" value="Methyltransf_24"/>
    <property type="match status" value="1"/>
</dbReference>
<name>A0A5J4L6T7_9ZZZZ</name>
<dbReference type="InterPro" id="IPR029063">
    <property type="entry name" value="SAM-dependent_MTases_sf"/>
</dbReference>
<reference evidence="1" key="1">
    <citation type="submission" date="2019-10" db="EMBL/GenBank/DDBJ databases">
        <title>Metagenomic sequencing of thiosulfate-disproportionating enrichment culture.</title>
        <authorList>
            <person name="Umezawa K."/>
            <person name="Kojima H."/>
            <person name="Fukui M."/>
        </authorList>
    </citation>
    <scope>NUCLEOTIDE SEQUENCE</scope>
    <source>
        <strain evidence="1">45J</strain>
    </source>
</reference>
<proteinExistence type="predicted"/>
<protein>
    <recommendedName>
        <fullName evidence="2">Class I SAM-dependent methyltransferase</fullName>
    </recommendedName>
</protein>
<gene>
    <name evidence="1" type="ORF">A45J_2374</name>
</gene>
<dbReference type="Gene3D" id="3.40.50.150">
    <property type="entry name" value="Vaccinia Virus protein VP39"/>
    <property type="match status" value="1"/>
</dbReference>
<organism evidence="1">
    <name type="scientific">hot springs metagenome</name>
    <dbReference type="NCBI Taxonomy" id="433727"/>
    <lineage>
        <taxon>unclassified sequences</taxon>
        <taxon>metagenomes</taxon>
        <taxon>ecological metagenomes</taxon>
    </lineage>
</organism>
<accession>A0A5J4L6T7</accession>
<dbReference type="AlphaFoldDB" id="A0A5J4L6T7"/>
<comment type="caution">
    <text evidence="1">The sequence shown here is derived from an EMBL/GenBank/DDBJ whole genome shotgun (WGS) entry which is preliminary data.</text>
</comment>
<evidence type="ECO:0000313" key="1">
    <source>
        <dbReference type="EMBL" id="GER94610.1"/>
    </source>
</evidence>
<evidence type="ECO:0008006" key="2">
    <source>
        <dbReference type="Google" id="ProtNLM"/>
    </source>
</evidence>
<sequence>MYDFYFGKREDIEKDPKRFLLAIKRMLPRWCNSIPDSEYLALYDVLDDLKLLDKSVLVETGSGASTIVLCYFALKTGGELYTWDINGSKLAYLRSIINDTLMRHFVDKNITNHWKYVAFSSISEFAGVGMLKEMGKKVNACFFDSEHTLDVLMAELKGVTEILANEAVVAIDDGNYFYKSYNTAYINMIRAKHNLPPINESPDNIGRHFWEEVSEYLKKNFKNVEYIKDTYKQTYQTDIFWTYYKTDREVMSGLDMEKTDDLDHRFDAWKVWR</sequence>
<dbReference type="EMBL" id="BLAB01000001">
    <property type="protein sequence ID" value="GER94610.1"/>
    <property type="molecule type" value="Genomic_DNA"/>
</dbReference>